<dbReference type="PANTHER" id="PTHR31984">
    <property type="entry name" value="TRANSPORTER, PUTATIVE (DUF179)-RELATED"/>
    <property type="match status" value="1"/>
</dbReference>
<organism evidence="1 2">
    <name type="scientific">Fraxinus pennsylvanica</name>
    <dbReference type="NCBI Taxonomy" id="56036"/>
    <lineage>
        <taxon>Eukaryota</taxon>
        <taxon>Viridiplantae</taxon>
        <taxon>Streptophyta</taxon>
        <taxon>Embryophyta</taxon>
        <taxon>Tracheophyta</taxon>
        <taxon>Spermatophyta</taxon>
        <taxon>Magnoliopsida</taxon>
        <taxon>eudicotyledons</taxon>
        <taxon>Gunneridae</taxon>
        <taxon>Pentapetalae</taxon>
        <taxon>asterids</taxon>
        <taxon>lamiids</taxon>
        <taxon>Lamiales</taxon>
        <taxon>Oleaceae</taxon>
        <taxon>Oleeae</taxon>
        <taxon>Fraxinus</taxon>
    </lineage>
</organism>
<dbReference type="Proteomes" id="UP000834106">
    <property type="component" value="Chromosome 3"/>
</dbReference>
<reference evidence="1" key="1">
    <citation type="submission" date="2023-05" db="EMBL/GenBank/DDBJ databases">
        <authorList>
            <person name="Huff M."/>
        </authorList>
    </citation>
    <scope>NUCLEOTIDE SEQUENCE</scope>
</reference>
<gene>
    <name evidence="1" type="ORF">FPE_LOCUS6109</name>
</gene>
<accession>A0AAD2DLS4</accession>
<evidence type="ECO:0000313" key="1">
    <source>
        <dbReference type="EMBL" id="CAI9758679.1"/>
    </source>
</evidence>
<name>A0AAD2DLS4_9LAMI</name>
<dbReference type="EMBL" id="OU503038">
    <property type="protein sequence ID" value="CAI9758679.1"/>
    <property type="molecule type" value="Genomic_DNA"/>
</dbReference>
<dbReference type="PANTHER" id="PTHR31984:SF1">
    <property type="entry name" value="OS10G0330400 PROTEIN"/>
    <property type="match status" value="1"/>
</dbReference>
<evidence type="ECO:0000313" key="2">
    <source>
        <dbReference type="Proteomes" id="UP000834106"/>
    </source>
</evidence>
<dbReference type="Gene3D" id="3.40.1740.10">
    <property type="entry name" value="VC0467-like"/>
    <property type="match status" value="1"/>
</dbReference>
<protein>
    <submittedName>
        <fullName evidence="1">Uncharacterized protein</fullName>
    </submittedName>
</protein>
<dbReference type="InterPro" id="IPR003774">
    <property type="entry name" value="AlgH-like"/>
</dbReference>
<sequence>MEACLLSSNSFTKTFEVLPSIKGRISRKNLNQHQCRKSWNPFSIAYCQSGSSSSSQDEPKPYIYADWRAFRARLIAKDQALKRVDPSLRVDQDTIGDQWAHTIHEPEKGCLLIATEKQNGVHIFHKTAILLLSIGPISATGVILNKPLLLSIKEMGLSALDVSSTFSNGNNT</sequence>
<keyword evidence="2" id="KW-1185">Reference proteome</keyword>
<proteinExistence type="predicted"/>
<dbReference type="AlphaFoldDB" id="A0AAD2DLS4"/>
<dbReference type="SUPFAM" id="SSF143456">
    <property type="entry name" value="VC0467-like"/>
    <property type="match status" value="1"/>
</dbReference>